<comment type="subcellular location">
    <subcellularLocation>
        <location evidence="2">Mitochondrion membrane</location>
        <topology evidence="2">Peripheral membrane protein</topology>
        <orientation evidence="2">Matrix side</orientation>
    </subcellularLocation>
</comment>
<dbReference type="GeneID" id="17043378"/>
<evidence type="ECO:0000313" key="3">
    <source>
        <dbReference type="EMBL" id="EIE25376.1"/>
    </source>
</evidence>
<dbReference type="PANTHER" id="PTHR13061">
    <property type="entry name" value="DYNACTIN SUBUNIT P25"/>
    <property type="match status" value="1"/>
</dbReference>
<accession>I0Z407</accession>
<dbReference type="InterPro" id="IPR001451">
    <property type="entry name" value="Hexapep"/>
</dbReference>
<dbReference type="SMR" id="I0Z407"/>
<name>I0Z407_COCSC</name>
<evidence type="ECO:0000256" key="1">
    <source>
        <dbReference type="ARBA" id="ARBA00023595"/>
    </source>
</evidence>
<dbReference type="InterPro" id="IPR050484">
    <property type="entry name" value="Transf_Hexapept/Carb_Anhydrase"/>
</dbReference>
<comment type="similarity">
    <text evidence="1">Belongs to the gamma-class carbonic anhydrase family.</text>
</comment>
<dbReference type="STRING" id="574566.I0Z407"/>
<evidence type="ECO:0000256" key="2">
    <source>
        <dbReference type="ARBA" id="ARBA00034694"/>
    </source>
</evidence>
<reference evidence="3 4" key="1">
    <citation type="journal article" date="2012" name="Genome Biol.">
        <title>The genome of the polar eukaryotic microalga coccomyxa subellipsoidea reveals traits of cold adaptation.</title>
        <authorList>
            <person name="Blanc G."/>
            <person name="Agarkova I."/>
            <person name="Grimwood J."/>
            <person name="Kuo A."/>
            <person name="Brueggeman A."/>
            <person name="Dunigan D."/>
            <person name="Gurnon J."/>
            <person name="Ladunga I."/>
            <person name="Lindquist E."/>
            <person name="Lucas S."/>
            <person name="Pangilinan J."/>
            <person name="Proschold T."/>
            <person name="Salamov A."/>
            <person name="Schmutz J."/>
            <person name="Weeks D."/>
            <person name="Yamada T."/>
            <person name="Claverie J.M."/>
            <person name="Grigoriev I."/>
            <person name="Van Etten J."/>
            <person name="Lomsadze A."/>
            <person name="Borodovsky M."/>
        </authorList>
    </citation>
    <scope>NUCLEOTIDE SEQUENCE [LARGE SCALE GENOMIC DNA]</scope>
    <source>
        <strain evidence="3 4">C-169</strain>
    </source>
</reference>
<dbReference type="PANTHER" id="PTHR13061:SF50">
    <property type="entry name" value="GAMMA CARBONIC ANHYDRASE 1, MITOCHONDRIAL"/>
    <property type="match status" value="1"/>
</dbReference>
<gene>
    <name evidence="3" type="ORF">COCSUDRAFT_13424</name>
</gene>
<dbReference type="InterPro" id="IPR047324">
    <property type="entry name" value="LbH_gamma_CA-like"/>
</dbReference>
<dbReference type="Pfam" id="PF14602">
    <property type="entry name" value="Hexapep_2"/>
    <property type="match status" value="1"/>
</dbReference>
<evidence type="ECO:0000313" key="4">
    <source>
        <dbReference type="Proteomes" id="UP000007264"/>
    </source>
</evidence>
<dbReference type="Pfam" id="PF00132">
    <property type="entry name" value="Hexapep"/>
    <property type="match status" value="1"/>
</dbReference>
<keyword evidence="4" id="KW-1185">Reference proteome</keyword>
<dbReference type="OrthoDB" id="25818at2759"/>
<dbReference type="EMBL" id="AGSI01000004">
    <property type="protein sequence ID" value="EIE25376.1"/>
    <property type="molecule type" value="Genomic_DNA"/>
</dbReference>
<dbReference type="KEGG" id="csl:COCSUDRAFT_13424"/>
<protein>
    <submittedName>
        <fullName evidence="3">Trimeric LpxA-like protein</fullName>
    </submittedName>
</protein>
<dbReference type="eggNOG" id="ENOG502QTES">
    <property type="taxonomic scope" value="Eukaryota"/>
</dbReference>
<dbReference type="InterPro" id="IPR011004">
    <property type="entry name" value="Trimer_LpxA-like_sf"/>
</dbReference>
<dbReference type="Gene3D" id="2.160.10.10">
    <property type="entry name" value="Hexapeptide repeat proteins"/>
    <property type="match status" value="1"/>
</dbReference>
<comment type="caution">
    <text evidence="3">The sequence shown here is derived from an EMBL/GenBank/DDBJ whole genome shotgun (WGS) entry which is preliminary data.</text>
</comment>
<dbReference type="AlphaFoldDB" id="I0Z407"/>
<dbReference type="RefSeq" id="XP_005649920.1">
    <property type="nucleotide sequence ID" value="XM_005649863.1"/>
</dbReference>
<dbReference type="SUPFAM" id="SSF51161">
    <property type="entry name" value="Trimeric LpxA-like enzymes"/>
    <property type="match status" value="1"/>
</dbReference>
<sequence length="219" mass="22633">MSGIIQRLGFIIRETGQALDRLGCRLQGNNAFLEDVFQHRTVMSLGGKKASIGDGAFVAPSAAVIGDVTLGKRSSIWYGTVLRGDEGAITIGDNTNLQDNVSVRTSKAFLGGHAGATSIGNSVTVGHSVLLDTVTIEDEALIGMGATLLEGVKVEKGAQVAAGAVVSPGTVIPSGELWGGNPAKLLRPLKPEEAAFISKSAQTYAELGAKHLKETSIGH</sequence>
<dbReference type="Proteomes" id="UP000007264">
    <property type="component" value="Unassembled WGS sequence"/>
</dbReference>
<organism evidence="3 4">
    <name type="scientific">Coccomyxa subellipsoidea (strain C-169)</name>
    <name type="common">Green microalga</name>
    <dbReference type="NCBI Taxonomy" id="574566"/>
    <lineage>
        <taxon>Eukaryota</taxon>
        <taxon>Viridiplantae</taxon>
        <taxon>Chlorophyta</taxon>
        <taxon>core chlorophytes</taxon>
        <taxon>Trebouxiophyceae</taxon>
        <taxon>Trebouxiophyceae incertae sedis</taxon>
        <taxon>Coccomyxaceae</taxon>
        <taxon>Coccomyxa</taxon>
        <taxon>Coccomyxa subellipsoidea</taxon>
    </lineage>
</organism>
<dbReference type="GO" id="GO:0031966">
    <property type="term" value="C:mitochondrial membrane"/>
    <property type="evidence" value="ECO:0007669"/>
    <property type="project" value="UniProtKB-SubCell"/>
</dbReference>
<dbReference type="CDD" id="cd04645">
    <property type="entry name" value="LbH_gamma_CA_like"/>
    <property type="match status" value="1"/>
</dbReference>
<proteinExistence type="inferred from homology"/>